<dbReference type="RefSeq" id="XP_073762774.1">
    <property type="nucleotide sequence ID" value="XM_073906673.1"/>
</dbReference>
<reference evidence="2" key="1">
    <citation type="submission" date="2025-08" db="UniProtKB">
        <authorList>
            <consortium name="RefSeq"/>
        </authorList>
    </citation>
    <scope>IDENTIFICATION</scope>
    <source>
        <strain evidence="2">Tuebingen</strain>
        <tissue evidence="2">Fibroblasts and whole tissue</tissue>
    </source>
</reference>
<sequence length="361" mass="40586">MWPNAQRTLTMIAFLLIFFLPFRTGLITSDAVFQKKVLESFTAGQTVTLDCLISVNLENYFSWFKQTLGEAPTCIVSLYAESSTPVFYGEFKNNHRMSVQKEKNTFVLIIKEAKPSDAGIYYCGARDYDLITFSNGLFLNYKVASTKQHHIKQFLSGPNLGTEHEPEFNPGDSVNLHCSVLTERCEENHRIYWFRHESGDAHPGLIYKDGNTTDQCEKRSEKDVQSCIYNLPKKNLNLTDAGVYYCAVATCGEILFGNGSRINIREASSKFSWTDVKVPVLASTNILCLVIIVILLCKRAQKQKQKFSESQPLQTTLSSTPANEDISYAAVHLSGSSRHETEKGSCTHVVYSTARGYSIKE</sequence>
<proteinExistence type="predicted"/>
<dbReference type="Proteomes" id="UP000000437">
    <property type="component" value="Chromosome 7"/>
</dbReference>
<gene>
    <name evidence="2" type="primary">nitr12</name>
    <name evidence="2" type="synonym">nitr12_1</name>
</gene>
<keyword evidence="1" id="KW-1185">Reference proteome</keyword>
<evidence type="ECO:0000313" key="2">
    <source>
        <dbReference type="RefSeq" id="XP_073762774.1"/>
    </source>
</evidence>
<accession>A0AC58FZ12</accession>
<name>A0AC58FZ12_DANRE</name>
<protein>
    <submittedName>
        <fullName evidence="2">Novel immune-type receptor 12 isoform X1</fullName>
    </submittedName>
</protein>
<evidence type="ECO:0000313" key="1">
    <source>
        <dbReference type="Proteomes" id="UP000000437"/>
    </source>
</evidence>
<organism evidence="1 2">
    <name type="scientific">Danio rerio</name>
    <name type="common">Zebrafish</name>
    <name type="synonym">Brachydanio rerio</name>
    <dbReference type="NCBI Taxonomy" id="7955"/>
    <lineage>
        <taxon>Eukaryota</taxon>
        <taxon>Metazoa</taxon>
        <taxon>Chordata</taxon>
        <taxon>Craniata</taxon>
        <taxon>Vertebrata</taxon>
        <taxon>Euteleostomi</taxon>
        <taxon>Actinopterygii</taxon>
        <taxon>Neopterygii</taxon>
        <taxon>Teleostei</taxon>
        <taxon>Ostariophysi</taxon>
        <taxon>Cypriniformes</taxon>
        <taxon>Danionidae</taxon>
        <taxon>Danioninae</taxon>
        <taxon>Danio</taxon>
    </lineage>
</organism>
<keyword evidence="2" id="KW-0675">Receptor</keyword>